<evidence type="ECO:0000313" key="4">
    <source>
        <dbReference type="EMBL" id="TFH89780.1"/>
    </source>
</evidence>
<keyword evidence="1" id="KW-0732">Signal</keyword>
<comment type="caution">
    <text evidence="4">The sequence shown here is derived from an EMBL/GenBank/DDBJ whole genome shotgun (WGS) entry which is preliminary data.</text>
</comment>
<dbReference type="AlphaFoldDB" id="A0A4Y8WA27"/>
<accession>A0A4Y8WA27</accession>
<dbReference type="RefSeq" id="WP_134837104.1">
    <property type="nucleotide sequence ID" value="NZ_SATR01000045.1"/>
</dbReference>
<proteinExistence type="predicted"/>
<dbReference type="Gene3D" id="2.60.120.600">
    <property type="entry name" value="Domain of unknown function DUF1214, C-terminal domain"/>
    <property type="match status" value="1"/>
</dbReference>
<feature type="domain" description="DUF1254" evidence="3">
    <location>
        <begin position="50"/>
        <end position="176"/>
    </location>
</feature>
<reference evidence="4 5" key="1">
    <citation type="submission" date="2019-01" db="EMBL/GenBank/DDBJ databases">
        <title>Vibrio BEI176 sp. nov, a marine bacterium isolated from China: eastern marignal seas.</title>
        <authorList>
            <person name="Li B."/>
        </authorList>
    </citation>
    <scope>NUCLEOTIDE SEQUENCE [LARGE SCALE GENOMIC DNA]</scope>
    <source>
        <strain evidence="4 5">BEI176</strain>
    </source>
</reference>
<dbReference type="PANTHER" id="PTHR36509">
    <property type="entry name" value="BLL3101 PROTEIN"/>
    <property type="match status" value="1"/>
</dbReference>
<evidence type="ECO:0000313" key="5">
    <source>
        <dbReference type="Proteomes" id="UP000297753"/>
    </source>
</evidence>
<dbReference type="EMBL" id="SATR01000045">
    <property type="protein sequence ID" value="TFH89780.1"/>
    <property type="molecule type" value="Genomic_DNA"/>
</dbReference>
<dbReference type="InterPro" id="IPR010679">
    <property type="entry name" value="DUF1254"/>
</dbReference>
<feature type="chain" id="PRO_5021250949" evidence="1">
    <location>
        <begin position="20"/>
        <end position="414"/>
    </location>
</feature>
<evidence type="ECO:0000259" key="3">
    <source>
        <dbReference type="Pfam" id="PF06863"/>
    </source>
</evidence>
<evidence type="ECO:0000256" key="1">
    <source>
        <dbReference type="SAM" id="SignalP"/>
    </source>
</evidence>
<sequence>MNKTLLSAVVALAALSVNAETGLTDVDYNGYRIYHHMENIVEHIQQNGINKFEHPGIADHTYFVITPALDHLYSKAALDVKNGPVILETPPRDDRYASIQIIDSEHFTLYAETSPQEGGRYLITRKGADYDLPSGDFTEVIEVNDDLPFLFVRTQTFEYRDTGYADENRRQLKLTPTVAASEYVLPDRKDPREVIQFAQRVNDGWADTAPYVADAAQTYTYERFEKTVEYMTEQLTQGILTNNEFGFETPDHPSANGDNKTRAAITLIGHLGFPAYHAYYENIPVTSEGKPLNGSEPFVFTMEHDLDLDYFWSVTRYKSETRLPLDPDTIGGSNRQVFAGGNTTPDENGNVTITFSAEDPNDGTYWMPVVEGEQYYFVVRYYGPREGLEGKTASSILYEGTPIEERFAPMRNFQ</sequence>
<dbReference type="OrthoDB" id="9777345at2"/>
<name>A0A4Y8WA27_9VIBR</name>
<dbReference type="PANTHER" id="PTHR36509:SF2">
    <property type="entry name" value="BLL3101 PROTEIN"/>
    <property type="match status" value="1"/>
</dbReference>
<dbReference type="Pfam" id="PF06742">
    <property type="entry name" value="DUF1214"/>
    <property type="match status" value="1"/>
</dbReference>
<evidence type="ECO:0000259" key="2">
    <source>
        <dbReference type="Pfam" id="PF06742"/>
    </source>
</evidence>
<organism evidence="4 5">
    <name type="scientific">Vibrio ouci</name>
    <dbReference type="NCBI Taxonomy" id="2499078"/>
    <lineage>
        <taxon>Bacteria</taxon>
        <taxon>Pseudomonadati</taxon>
        <taxon>Pseudomonadota</taxon>
        <taxon>Gammaproteobacteria</taxon>
        <taxon>Vibrionales</taxon>
        <taxon>Vibrionaceae</taxon>
        <taxon>Vibrio</taxon>
    </lineage>
</organism>
<feature type="domain" description="DUF1214" evidence="2">
    <location>
        <begin position="284"/>
        <end position="385"/>
    </location>
</feature>
<feature type="signal peptide" evidence="1">
    <location>
        <begin position="1"/>
        <end position="19"/>
    </location>
</feature>
<gene>
    <name evidence="4" type="ORF">ELS82_20405</name>
</gene>
<dbReference type="SUPFAM" id="SSF160935">
    <property type="entry name" value="VPA0735-like"/>
    <property type="match status" value="1"/>
</dbReference>
<dbReference type="Proteomes" id="UP000297753">
    <property type="component" value="Unassembled WGS sequence"/>
</dbReference>
<dbReference type="Gene3D" id="2.60.40.1610">
    <property type="entry name" value="Domain of unknown function DUF1254"/>
    <property type="match status" value="1"/>
</dbReference>
<protein>
    <submittedName>
        <fullName evidence="4">DUF1254 domain-containing protein</fullName>
    </submittedName>
</protein>
<dbReference type="InterPro" id="IPR037050">
    <property type="entry name" value="DUF1254_sf"/>
</dbReference>
<dbReference type="InterPro" id="IPR010621">
    <property type="entry name" value="DUF1214"/>
</dbReference>
<keyword evidence="5" id="KW-1185">Reference proteome</keyword>
<dbReference type="InterPro" id="IPR037049">
    <property type="entry name" value="DUF1214_C_sf"/>
</dbReference>
<dbReference type="Pfam" id="PF06863">
    <property type="entry name" value="DUF1254"/>
    <property type="match status" value="1"/>
</dbReference>